<accession>A0A4R5W2Q6</accession>
<organism evidence="3 4">
    <name type="scientific">Sapientia aquatica</name>
    <dbReference type="NCBI Taxonomy" id="1549640"/>
    <lineage>
        <taxon>Bacteria</taxon>
        <taxon>Pseudomonadati</taxon>
        <taxon>Pseudomonadota</taxon>
        <taxon>Betaproteobacteria</taxon>
        <taxon>Burkholderiales</taxon>
        <taxon>Oxalobacteraceae</taxon>
        <taxon>Sapientia</taxon>
    </lineage>
</organism>
<evidence type="ECO:0000313" key="3">
    <source>
        <dbReference type="EMBL" id="TDK67014.1"/>
    </source>
</evidence>
<proteinExistence type="predicted"/>
<feature type="chain" id="PRO_5021006736" description="Acid-shock protein" evidence="2">
    <location>
        <begin position="25"/>
        <end position="66"/>
    </location>
</feature>
<dbReference type="RefSeq" id="WP_133325839.1">
    <property type="nucleotide sequence ID" value="NZ_SMYL01000002.1"/>
</dbReference>
<dbReference type="EMBL" id="SMYL01000002">
    <property type="protein sequence ID" value="TDK67014.1"/>
    <property type="molecule type" value="Genomic_DNA"/>
</dbReference>
<dbReference type="AlphaFoldDB" id="A0A4R5W2Q6"/>
<feature type="signal peptide" evidence="2">
    <location>
        <begin position="1"/>
        <end position="24"/>
    </location>
</feature>
<gene>
    <name evidence="3" type="ORF">E2I14_04340</name>
</gene>
<keyword evidence="4" id="KW-1185">Reference proteome</keyword>
<name>A0A4R5W2Q6_9BURK</name>
<feature type="compositionally biased region" description="Basic residues" evidence="1">
    <location>
        <begin position="34"/>
        <end position="66"/>
    </location>
</feature>
<comment type="caution">
    <text evidence="3">The sequence shown here is derived from an EMBL/GenBank/DDBJ whole genome shotgun (WGS) entry which is preliminary data.</text>
</comment>
<evidence type="ECO:0000256" key="2">
    <source>
        <dbReference type="SAM" id="SignalP"/>
    </source>
</evidence>
<protein>
    <recommendedName>
        <fullName evidence="5">Acid-shock protein</fullName>
    </recommendedName>
</protein>
<evidence type="ECO:0000313" key="4">
    <source>
        <dbReference type="Proteomes" id="UP000294829"/>
    </source>
</evidence>
<evidence type="ECO:0000256" key="1">
    <source>
        <dbReference type="SAM" id="MobiDB-lite"/>
    </source>
</evidence>
<dbReference type="Proteomes" id="UP000294829">
    <property type="component" value="Unassembled WGS sequence"/>
</dbReference>
<feature type="region of interest" description="Disordered" evidence="1">
    <location>
        <begin position="27"/>
        <end position="66"/>
    </location>
</feature>
<evidence type="ECO:0008006" key="5">
    <source>
        <dbReference type="Google" id="ProtNLM"/>
    </source>
</evidence>
<keyword evidence="2" id="KW-0732">Signal</keyword>
<sequence>MKKIIALVATLCFASTFALGSAFAQAPATSTGAHHAHHAKHSKHAKHTKASHKKSGHKKSAKKHHA</sequence>
<reference evidence="3 4" key="1">
    <citation type="submission" date="2019-03" db="EMBL/GenBank/DDBJ databases">
        <title>Sapientia aquatica gen. nov., sp. nov., isolated from a crater lake.</title>
        <authorList>
            <person name="Felfoldi T."/>
            <person name="Szabo A."/>
            <person name="Toth E."/>
            <person name="Schumann P."/>
            <person name="Keki Z."/>
            <person name="Marialigeti K."/>
            <person name="Mathe I."/>
        </authorList>
    </citation>
    <scope>NUCLEOTIDE SEQUENCE [LARGE SCALE GENOMIC DNA]</scope>
    <source>
        <strain evidence="3 4">SA-152</strain>
    </source>
</reference>